<reference evidence="1" key="1">
    <citation type="submission" date="2020-02" db="EMBL/GenBank/DDBJ databases">
        <authorList>
            <person name="Meier V. D."/>
        </authorList>
    </citation>
    <scope>NUCLEOTIDE SEQUENCE</scope>
    <source>
        <strain evidence="1">AVDCRST_MAG93</strain>
    </source>
</reference>
<evidence type="ECO:0008006" key="2">
    <source>
        <dbReference type="Google" id="ProtNLM"/>
    </source>
</evidence>
<proteinExistence type="predicted"/>
<organism evidence="1">
    <name type="scientific">uncultured Chloroflexia bacterium</name>
    <dbReference type="NCBI Taxonomy" id="1672391"/>
    <lineage>
        <taxon>Bacteria</taxon>
        <taxon>Bacillati</taxon>
        <taxon>Chloroflexota</taxon>
        <taxon>Chloroflexia</taxon>
        <taxon>environmental samples</taxon>
    </lineage>
</organism>
<sequence>MRETEWVELVANTLKPQLTVSGQSLDVQTQVKIAYGYEIRAYRSEQEPDTEAIEFATDFIVVEGADGGWKPRVVVEAKVDNVSTHDAITYSQKAANHRSVFPYLRYGIMLGNRKHYPLPGRLYRHGTQFDFMISFREYEPSAKELEAFRDVLMAEVEASRALEKMIYESRKRDRDHHTLFHRRLVLDEIESERGGFRTNGNDLA</sequence>
<gene>
    <name evidence="1" type="ORF">AVDCRST_MAG93-4819</name>
</gene>
<evidence type="ECO:0000313" key="1">
    <source>
        <dbReference type="EMBL" id="CAA9304425.1"/>
    </source>
</evidence>
<name>A0A6J4KF86_9CHLR</name>
<dbReference type="AlphaFoldDB" id="A0A6J4KF86"/>
<dbReference type="EMBL" id="CADCTR010001618">
    <property type="protein sequence ID" value="CAA9304425.1"/>
    <property type="molecule type" value="Genomic_DNA"/>
</dbReference>
<protein>
    <recommendedName>
        <fullName evidence="2">Type I restriction enzyme R protein N-terminal domain-containing protein</fullName>
    </recommendedName>
</protein>
<accession>A0A6J4KF86</accession>